<accession>A0A2J6QL91</accession>
<reference evidence="1 2" key="1">
    <citation type="submission" date="2016-05" db="EMBL/GenBank/DDBJ databases">
        <title>A degradative enzymes factory behind the ericoid mycorrhizal symbiosis.</title>
        <authorList>
            <consortium name="DOE Joint Genome Institute"/>
            <person name="Martino E."/>
            <person name="Morin E."/>
            <person name="Grelet G."/>
            <person name="Kuo A."/>
            <person name="Kohler A."/>
            <person name="Daghino S."/>
            <person name="Barry K."/>
            <person name="Choi C."/>
            <person name="Cichocki N."/>
            <person name="Clum A."/>
            <person name="Copeland A."/>
            <person name="Hainaut M."/>
            <person name="Haridas S."/>
            <person name="Labutti K."/>
            <person name="Lindquist E."/>
            <person name="Lipzen A."/>
            <person name="Khouja H.-R."/>
            <person name="Murat C."/>
            <person name="Ohm R."/>
            <person name="Olson A."/>
            <person name="Spatafora J."/>
            <person name="Veneault-Fourrey C."/>
            <person name="Henrissat B."/>
            <person name="Grigoriev I."/>
            <person name="Martin F."/>
            <person name="Perotto S."/>
        </authorList>
    </citation>
    <scope>NUCLEOTIDE SEQUENCE [LARGE SCALE GENOMIC DNA]</scope>
    <source>
        <strain evidence="1 2">UAMH 7357</strain>
    </source>
</reference>
<evidence type="ECO:0000313" key="1">
    <source>
        <dbReference type="EMBL" id="PMD27040.1"/>
    </source>
</evidence>
<protein>
    <submittedName>
        <fullName evidence="1">Uncharacterized protein</fullName>
    </submittedName>
</protein>
<keyword evidence="2" id="KW-1185">Reference proteome</keyword>
<sequence>MRIATKTKTRSSLTSPADFLENIIKLCWSREPVNSLLDYCEIVWREMSSQQWTHKLNVGTQNKTRLLISKHSAVFGLVAVGKNGTKSPATYSLAVEPEDFGS</sequence>
<proteinExistence type="predicted"/>
<dbReference type="OrthoDB" id="10013407at2759"/>
<dbReference type="AlphaFoldDB" id="A0A2J6QL91"/>
<gene>
    <name evidence="1" type="ORF">NA56DRAFT_697191</name>
</gene>
<evidence type="ECO:0000313" key="2">
    <source>
        <dbReference type="Proteomes" id="UP000235672"/>
    </source>
</evidence>
<dbReference type="Proteomes" id="UP000235672">
    <property type="component" value="Unassembled WGS sequence"/>
</dbReference>
<organism evidence="1 2">
    <name type="scientific">Hyaloscypha hepaticicola</name>
    <dbReference type="NCBI Taxonomy" id="2082293"/>
    <lineage>
        <taxon>Eukaryota</taxon>
        <taxon>Fungi</taxon>
        <taxon>Dikarya</taxon>
        <taxon>Ascomycota</taxon>
        <taxon>Pezizomycotina</taxon>
        <taxon>Leotiomycetes</taxon>
        <taxon>Helotiales</taxon>
        <taxon>Hyaloscyphaceae</taxon>
        <taxon>Hyaloscypha</taxon>
    </lineage>
</organism>
<name>A0A2J6QL91_9HELO</name>
<dbReference type="STRING" id="1745343.A0A2J6QL91"/>
<dbReference type="EMBL" id="KZ613466">
    <property type="protein sequence ID" value="PMD27040.1"/>
    <property type="molecule type" value="Genomic_DNA"/>
</dbReference>